<proteinExistence type="predicted"/>
<comment type="caution">
    <text evidence="1">The sequence shown here is derived from an EMBL/GenBank/DDBJ whole genome shotgun (WGS) entry which is preliminary data.</text>
</comment>
<protein>
    <submittedName>
        <fullName evidence="1">GlxA family transcriptional regulator</fullName>
    </submittedName>
</protein>
<dbReference type="Proteomes" id="UP001364695">
    <property type="component" value="Unassembled WGS sequence"/>
</dbReference>
<accession>A0ACC6P4Z2</accession>
<name>A0ACC6P4Z2_9BURK</name>
<gene>
    <name evidence="1" type="ORF">RV045_12815</name>
</gene>
<sequence length="324" mass="35494">MKTTAPPPTEPQRYGLLLVPQFSLIALGAVVDPLRLANGVLGRRVYEYVTLGLGPEAVASSDGIRVVPDCAMADSGRLDAVFVIGPNPIQRNGLGEITGWLRRQAARGAALGGVDTGSYYLAQAGLLDGYRCTIHWEDRDLLLEAFPQLIVSTCLAEIDRDRYTCSGGVSPIDLMIRLLSRPPGHPAMAAQVADLLLAQQRRPDERQALCRLQRQAQSPGLLIDALEMMENNVEEPLSLAEISHHLGLARRTLERLFQRQTGQSPGQKYLQIRLERARLALLRGNRPVDEVAQSAGFASTSHFIARYRQAYGKTPAADRASRPE</sequence>
<evidence type="ECO:0000313" key="2">
    <source>
        <dbReference type="Proteomes" id="UP001364695"/>
    </source>
</evidence>
<reference evidence="1" key="1">
    <citation type="submission" date="2023-10" db="EMBL/GenBank/DDBJ databases">
        <title>Amphibacter perezi, gen. nov., sp. nov. a novel taxa of the family Comamonadaceae, class Betaproteobacteria isolated from the skin microbiota of Pelophylax perezi from different populations.</title>
        <authorList>
            <person name="Costa S."/>
            <person name="Proenca D.N."/>
            <person name="Lopes I."/>
            <person name="Morais P.V."/>
        </authorList>
    </citation>
    <scope>NUCLEOTIDE SEQUENCE</scope>
    <source>
        <strain evidence="1">SL12-8</strain>
    </source>
</reference>
<keyword evidence="2" id="KW-1185">Reference proteome</keyword>
<organism evidence="1 2">
    <name type="scientific">Amphibiibacter pelophylacis</name>
    <dbReference type="NCBI Taxonomy" id="1799477"/>
    <lineage>
        <taxon>Bacteria</taxon>
        <taxon>Pseudomonadati</taxon>
        <taxon>Pseudomonadota</taxon>
        <taxon>Betaproteobacteria</taxon>
        <taxon>Burkholderiales</taxon>
        <taxon>Sphaerotilaceae</taxon>
        <taxon>Amphibiibacter</taxon>
    </lineage>
</organism>
<evidence type="ECO:0000313" key="1">
    <source>
        <dbReference type="EMBL" id="MEJ7139300.1"/>
    </source>
</evidence>
<dbReference type="EMBL" id="JAWDIE010000023">
    <property type="protein sequence ID" value="MEJ7139300.1"/>
    <property type="molecule type" value="Genomic_DNA"/>
</dbReference>